<dbReference type="KEGG" id="egu:105060168"/>
<dbReference type="GeneID" id="105060168"/>
<dbReference type="Gene3D" id="1.25.40.10">
    <property type="entry name" value="Tetratricopeptide repeat domain"/>
    <property type="match status" value="3"/>
</dbReference>
<dbReference type="Pfam" id="PF12854">
    <property type="entry name" value="PPR_1"/>
    <property type="match status" value="1"/>
</dbReference>
<gene>
    <name evidence="6" type="primary">LOC105060168</name>
</gene>
<dbReference type="PANTHER" id="PTHR47941">
    <property type="entry name" value="PENTATRICOPEPTIDE REPEAT-CONTAINING PROTEIN 3, MITOCHONDRIAL"/>
    <property type="match status" value="1"/>
</dbReference>
<name>A0A6I9SEL9_ELAGV</name>
<evidence type="ECO:0000313" key="5">
    <source>
        <dbReference type="Proteomes" id="UP000504607"/>
    </source>
</evidence>
<dbReference type="RefSeq" id="XP_010942078.1">
    <property type="nucleotide sequence ID" value="XM_010943776.3"/>
</dbReference>
<dbReference type="PROSITE" id="PS51375">
    <property type="entry name" value="PPR"/>
    <property type="match status" value="4"/>
</dbReference>
<dbReference type="InParanoid" id="A0A6I9SEL9"/>
<evidence type="ECO:0000256" key="4">
    <source>
        <dbReference type="SAM" id="MobiDB-lite"/>
    </source>
</evidence>
<dbReference type="OrthoDB" id="185373at2759"/>
<keyword evidence="2" id="KW-0677">Repeat</keyword>
<sequence length="405" mass="46190">MGVGSNRFRFLSAIFSETKRRLFVQKPNPPSLNPLSFLASSRTLCSVPSLEDQNPSPINPNPDQNPNPSRRTRTPLEKQFESWVERLRPGFTADDVEAALRAQSDPDLALDLFRWTALQRGYRHTPSVYLAMLHIVVSGRRFSQAEALVDEILAGACPPDLALFNTAIHFCCSRRHLFSRAFDVVKKMQQRHRDASAAACRPNLQTYSMLLSAVLRRFNKPPVSYVYLHAVRSLVRQMKASGVIPDTFAVNLIIKAYSRCLEMDEAIRVFKEMGLYGCEPNEFTYGYITKGLCEKGRINQGMGFFKEMREKGLVPSSSVYMALISSLALEMRFEEAIEVLFDMLANSMAPDILTYRTLLEGLCRERRTEEAFELLEELGRRRGAMDRRMYSDLLDGLHWLCQPHD</sequence>
<evidence type="ECO:0000256" key="1">
    <source>
        <dbReference type="ARBA" id="ARBA00007626"/>
    </source>
</evidence>
<dbReference type="InterPro" id="IPR002885">
    <property type="entry name" value="PPR_rpt"/>
</dbReference>
<feature type="region of interest" description="Disordered" evidence="4">
    <location>
        <begin position="49"/>
        <end position="73"/>
    </location>
</feature>
<proteinExistence type="inferred from homology"/>
<dbReference type="Pfam" id="PF13041">
    <property type="entry name" value="PPR_2"/>
    <property type="match status" value="1"/>
</dbReference>
<feature type="repeat" description="PPR" evidence="3">
    <location>
        <begin position="316"/>
        <end position="350"/>
    </location>
</feature>
<dbReference type="FunCoup" id="A0A6I9SEL9">
    <property type="interactions" value="1122"/>
</dbReference>
<feature type="repeat" description="PPR" evidence="3">
    <location>
        <begin position="351"/>
        <end position="385"/>
    </location>
</feature>
<evidence type="ECO:0000256" key="3">
    <source>
        <dbReference type="PROSITE-ProRule" id="PRU00708"/>
    </source>
</evidence>
<organism evidence="5 6">
    <name type="scientific">Elaeis guineensis var. tenera</name>
    <name type="common">Oil palm</name>
    <dbReference type="NCBI Taxonomy" id="51953"/>
    <lineage>
        <taxon>Eukaryota</taxon>
        <taxon>Viridiplantae</taxon>
        <taxon>Streptophyta</taxon>
        <taxon>Embryophyta</taxon>
        <taxon>Tracheophyta</taxon>
        <taxon>Spermatophyta</taxon>
        <taxon>Magnoliopsida</taxon>
        <taxon>Liliopsida</taxon>
        <taxon>Arecaceae</taxon>
        <taxon>Arecoideae</taxon>
        <taxon>Cocoseae</taxon>
        <taxon>Elaeidinae</taxon>
        <taxon>Elaeis</taxon>
    </lineage>
</organism>
<accession>A0A6I9SEL9</accession>
<dbReference type="Pfam" id="PF01535">
    <property type="entry name" value="PPR"/>
    <property type="match status" value="1"/>
</dbReference>
<reference evidence="6" key="1">
    <citation type="submission" date="2025-08" db="UniProtKB">
        <authorList>
            <consortium name="RefSeq"/>
        </authorList>
    </citation>
    <scope>IDENTIFICATION</scope>
</reference>
<feature type="repeat" description="PPR" evidence="3">
    <location>
        <begin position="281"/>
        <end position="315"/>
    </location>
</feature>
<dbReference type="NCBIfam" id="TIGR00756">
    <property type="entry name" value="PPR"/>
    <property type="match status" value="4"/>
</dbReference>
<dbReference type="Proteomes" id="UP000504607">
    <property type="component" value="Unplaced"/>
</dbReference>
<keyword evidence="5" id="KW-1185">Reference proteome</keyword>
<comment type="similarity">
    <text evidence="1">Belongs to the PPR family. P subfamily.</text>
</comment>
<evidence type="ECO:0000256" key="2">
    <source>
        <dbReference type="ARBA" id="ARBA00022737"/>
    </source>
</evidence>
<protein>
    <submittedName>
        <fullName evidence="6">Pentatricopeptide repeat-containing protein At3g25210, mitochondrial</fullName>
    </submittedName>
</protein>
<dbReference type="AlphaFoldDB" id="A0A6I9SEL9"/>
<evidence type="ECO:0000313" key="6">
    <source>
        <dbReference type="RefSeq" id="XP_010942078.1"/>
    </source>
</evidence>
<dbReference type="InterPro" id="IPR011990">
    <property type="entry name" value="TPR-like_helical_dom_sf"/>
</dbReference>
<feature type="repeat" description="PPR" evidence="3">
    <location>
        <begin position="246"/>
        <end position="280"/>
    </location>
</feature>